<evidence type="ECO:0000256" key="3">
    <source>
        <dbReference type="PROSITE-ProRule" id="PRU00284"/>
    </source>
</evidence>
<name>A0A1L3JD70_9SPHN</name>
<accession>A0A1L3JD70</accession>
<dbReference type="KEGG" id="sphl:LPB140_10045"/>
<dbReference type="Proteomes" id="UP000242561">
    <property type="component" value="Chromosome"/>
</dbReference>
<dbReference type="PROSITE" id="PS50111">
    <property type="entry name" value="CHEMOTAXIS_TRANSDUC_2"/>
    <property type="match status" value="1"/>
</dbReference>
<proteinExistence type="inferred from homology"/>
<dbReference type="RefSeq" id="WP_072559722.1">
    <property type="nucleotide sequence ID" value="NZ_CP018154.1"/>
</dbReference>
<evidence type="ECO:0000256" key="2">
    <source>
        <dbReference type="ARBA" id="ARBA00029447"/>
    </source>
</evidence>
<dbReference type="InterPro" id="IPR004090">
    <property type="entry name" value="Chemotax_Me-accpt_rcpt"/>
</dbReference>
<dbReference type="InterPro" id="IPR004089">
    <property type="entry name" value="MCPsignal_dom"/>
</dbReference>
<dbReference type="EMBL" id="CP018154">
    <property type="protein sequence ID" value="APG63070.1"/>
    <property type="molecule type" value="Genomic_DNA"/>
</dbReference>
<dbReference type="AlphaFoldDB" id="A0A1L3JD70"/>
<keyword evidence="1 3" id="KW-0807">Transducer</keyword>
<dbReference type="PANTHER" id="PTHR32089:SF112">
    <property type="entry name" value="LYSOZYME-LIKE PROTEIN-RELATED"/>
    <property type="match status" value="1"/>
</dbReference>
<dbReference type="OrthoDB" id="266313at2"/>
<dbReference type="PANTHER" id="PTHR32089">
    <property type="entry name" value="METHYL-ACCEPTING CHEMOTAXIS PROTEIN MCPB"/>
    <property type="match status" value="1"/>
</dbReference>
<dbReference type="SUPFAM" id="SSF58104">
    <property type="entry name" value="Methyl-accepting chemotaxis protein (MCP) signaling domain"/>
    <property type="match status" value="1"/>
</dbReference>
<organism evidence="5 6">
    <name type="scientific">Sphingorhabdus lutea</name>
    <dbReference type="NCBI Taxonomy" id="1913578"/>
    <lineage>
        <taxon>Bacteria</taxon>
        <taxon>Pseudomonadati</taxon>
        <taxon>Pseudomonadota</taxon>
        <taxon>Alphaproteobacteria</taxon>
        <taxon>Sphingomonadales</taxon>
        <taxon>Sphingomonadaceae</taxon>
        <taxon>Sphingorhabdus</taxon>
    </lineage>
</organism>
<dbReference type="STRING" id="1913578.LPB140_10045"/>
<dbReference type="PRINTS" id="PR00260">
    <property type="entry name" value="CHEMTRNSDUCR"/>
</dbReference>
<evidence type="ECO:0000313" key="5">
    <source>
        <dbReference type="EMBL" id="APG63070.1"/>
    </source>
</evidence>
<keyword evidence="6" id="KW-1185">Reference proteome</keyword>
<dbReference type="GO" id="GO:0006935">
    <property type="term" value="P:chemotaxis"/>
    <property type="evidence" value="ECO:0007669"/>
    <property type="project" value="InterPro"/>
</dbReference>
<dbReference type="GO" id="GO:0016020">
    <property type="term" value="C:membrane"/>
    <property type="evidence" value="ECO:0007669"/>
    <property type="project" value="InterPro"/>
</dbReference>
<evidence type="ECO:0000259" key="4">
    <source>
        <dbReference type="PROSITE" id="PS50111"/>
    </source>
</evidence>
<dbReference type="GO" id="GO:0004888">
    <property type="term" value="F:transmembrane signaling receptor activity"/>
    <property type="evidence" value="ECO:0007669"/>
    <property type="project" value="InterPro"/>
</dbReference>
<evidence type="ECO:0000256" key="1">
    <source>
        <dbReference type="ARBA" id="ARBA00023224"/>
    </source>
</evidence>
<protein>
    <recommendedName>
        <fullName evidence="4">Methyl-accepting transducer domain-containing protein</fullName>
    </recommendedName>
</protein>
<evidence type="ECO:0000313" key="6">
    <source>
        <dbReference type="Proteomes" id="UP000242561"/>
    </source>
</evidence>
<sequence>MTSTGHFEKNAIELIRTFDPNGEHAKSCRIIGTMLENDLEEVCAEYWNFWLSRGFFSELNDKKMFKMAVDRIVPYLRDRLQNDEDAQWVKWIEKHIVMLFERKVPLGLLLASTHHINNCMSQKMFNHKTEENISDLTSALMANCSLELALYAHAYAEADKNNINMLRSEQSVAFEMEIGGFTQEIANQSERLREQSSQSANMARGMLDKAFEVATASEQSAVAMREAAQTAAGLIRAIEDTRNDVISASKVSARLLEQSEFSTSAGSTLVEQSQSIESILGLIRDIAGQTNLLALNATIEAARAGDAGRGFAVVAQEVKSLAHQTAQATDDIANKISDIQNATQTTVESNNVMKQTVDELELFSARLRQSMEDQAQTVMTITASVDETALAADLMSSTISTIRGDTELVVEEMSSLADGLGKVDSQISALEKNSNTFLKKISNG</sequence>
<dbReference type="GO" id="GO:0007165">
    <property type="term" value="P:signal transduction"/>
    <property type="evidence" value="ECO:0007669"/>
    <property type="project" value="UniProtKB-KW"/>
</dbReference>
<gene>
    <name evidence="5" type="ORF">LPB140_10045</name>
</gene>
<reference evidence="5 6" key="1">
    <citation type="submission" date="2016-11" db="EMBL/GenBank/DDBJ databases">
        <title>Sphingorhabdus sp. LPB0140, isolated from marine environment.</title>
        <authorList>
            <person name="Kim E."/>
            <person name="Yi H."/>
        </authorList>
    </citation>
    <scope>NUCLEOTIDE SEQUENCE [LARGE SCALE GENOMIC DNA]</scope>
    <source>
        <strain evidence="5 6">LPB0140</strain>
    </source>
</reference>
<dbReference type="Gene3D" id="1.10.287.950">
    <property type="entry name" value="Methyl-accepting chemotaxis protein"/>
    <property type="match status" value="1"/>
</dbReference>
<comment type="similarity">
    <text evidence="2">Belongs to the methyl-accepting chemotaxis (MCP) protein family.</text>
</comment>
<dbReference type="Pfam" id="PF00015">
    <property type="entry name" value="MCPsignal"/>
    <property type="match status" value="1"/>
</dbReference>
<feature type="domain" description="Methyl-accepting transducer" evidence="4">
    <location>
        <begin position="188"/>
        <end position="410"/>
    </location>
</feature>
<dbReference type="SMART" id="SM00283">
    <property type="entry name" value="MA"/>
    <property type="match status" value="1"/>
</dbReference>